<protein>
    <recommendedName>
        <fullName evidence="3">Short-chain dehydrogenase/reductase SDR</fullName>
    </recommendedName>
</protein>
<gene>
    <name evidence="1" type="ORF">COLO4_34484</name>
</gene>
<dbReference type="STRING" id="93759.A0A1R3GKM8"/>
<dbReference type="InterPro" id="IPR055280">
    <property type="entry name" value="TIC32"/>
</dbReference>
<organism evidence="1 2">
    <name type="scientific">Corchorus olitorius</name>
    <dbReference type="NCBI Taxonomy" id="93759"/>
    <lineage>
        <taxon>Eukaryota</taxon>
        <taxon>Viridiplantae</taxon>
        <taxon>Streptophyta</taxon>
        <taxon>Embryophyta</taxon>
        <taxon>Tracheophyta</taxon>
        <taxon>Spermatophyta</taxon>
        <taxon>Magnoliopsida</taxon>
        <taxon>eudicotyledons</taxon>
        <taxon>Gunneridae</taxon>
        <taxon>Pentapetalae</taxon>
        <taxon>rosids</taxon>
        <taxon>malvids</taxon>
        <taxon>Malvales</taxon>
        <taxon>Malvaceae</taxon>
        <taxon>Grewioideae</taxon>
        <taxon>Apeibeae</taxon>
        <taxon>Corchorus</taxon>
    </lineage>
</organism>
<dbReference type="EMBL" id="AWUE01022400">
    <property type="protein sequence ID" value="OMO58617.1"/>
    <property type="molecule type" value="Genomic_DNA"/>
</dbReference>
<evidence type="ECO:0000313" key="1">
    <source>
        <dbReference type="EMBL" id="OMO58617.1"/>
    </source>
</evidence>
<sequence length="137" mass="14772">MAVRNVEAGKNAKEAILKDIAEAKIDVMELDLSSMASEEGVEITANSVNPGVIMTNILRDCSFTRAICSIPGPWKFFYKSVPQGAATTCYVALHPQVKGVAGEYFADCNVANPSSKAEDADLAKRLWDFSLSLTNPN</sequence>
<keyword evidence="2" id="KW-1185">Reference proteome</keyword>
<evidence type="ECO:0008006" key="3">
    <source>
        <dbReference type="Google" id="ProtNLM"/>
    </source>
</evidence>
<dbReference type="Gene3D" id="3.40.50.720">
    <property type="entry name" value="NAD(P)-binding Rossmann-like Domain"/>
    <property type="match status" value="1"/>
</dbReference>
<dbReference type="AlphaFoldDB" id="A0A1R3GKM8"/>
<evidence type="ECO:0000313" key="2">
    <source>
        <dbReference type="Proteomes" id="UP000187203"/>
    </source>
</evidence>
<reference evidence="2" key="1">
    <citation type="submission" date="2013-09" db="EMBL/GenBank/DDBJ databases">
        <title>Corchorus olitorius genome sequencing.</title>
        <authorList>
            <person name="Alam M."/>
            <person name="Haque M.S."/>
            <person name="Islam M.S."/>
            <person name="Emdad E.M."/>
            <person name="Islam M.M."/>
            <person name="Ahmed B."/>
            <person name="Halim A."/>
            <person name="Hossen Q.M.M."/>
            <person name="Hossain M.Z."/>
            <person name="Ahmed R."/>
            <person name="Khan M.M."/>
            <person name="Islam R."/>
            <person name="Rashid M.M."/>
            <person name="Khan S.A."/>
            <person name="Rahman M.S."/>
            <person name="Alam M."/>
            <person name="Yahiya A.S."/>
            <person name="Khan M.S."/>
            <person name="Azam M.S."/>
            <person name="Haque T."/>
            <person name="Lashkar M.Z.H."/>
            <person name="Akhand A.I."/>
            <person name="Morshed G."/>
            <person name="Roy S."/>
            <person name="Uddin K.S."/>
            <person name="Rabeya T."/>
            <person name="Hossain A.S."/>
            <person name="Chowdhury A."/>
            <person name="Snigdha A.R."/>
            <person name="Mortoza M.S."/>
            <person name="Matin S.A."/>
            <person name="Hoque S.M.E."/>
            <person name="Islam M.K."/>
            <person name="Roy D.K."/>
            <person name="Haider R."/>
            <person name="Moosa M.M."/>
            <person name="Elias S.M."/>
            <person name="Hasan A.M."/>
            <person name="Jahan S."/>
            <person name="Shafiuddin M."/>
            <person name="Mahmood N."/>
            <person name="Shommy N.S."/>
        </authorList>
    </citation>
    <scope>NUCLEOTIDE SEQUENCE [LARGE SCALE GENOMIC DNA]</scope>
    <source>
        <strain evidence="2">cv. O-4</strain>
    </source>
</reference>
<accession>A0A1R3GKM8</accession>
<dbReference type="Proteomes" id="UP000187203">
    <property type="component" value="Unassembled WGS sequence"/>
</dbReference>
<dbReference type="InterPro" id="IPR036291">
    <property type="entry name" value="NAD(P)-bd_dom_sf"/>
</dbReference>
<name>A0A1R3GKM8_9ROSI</name>
<dbReference type="OrthoDB" id="191139at2759"/>
<proteinExistence type="predicted"/>
<comment type="caution">
    <text evidence="1">The sequence shown here is derived from an EMBL/GenBank/DDBJ whole genome shotgun (WGS) entry which is preliminary data.</text>
</comment>
<dbReference type="PANTHER" id="PTHR48476:SF1">
    <property type="entry name" value="SHORT-CHAIN DEHYDROGENASE TIC 32, CHLOROPLASTIC-LIKE"/>
    <property type="match status" value="1"/>
</dbReference>
<dbReference type="SUPFAM" id="SSF51735">
    <property type="entry name" value="NAD(P)-binding Rossmann-fold domains"/>
    <property type="match status" value="1"/>
</dbReference>
<dbReference type="PANTHER" id="PTHR48476">
    <property type="entry name" value="SHORT-CHAIN DEHYDROGENASE TIC 32, CHLOROPLASTIC-LIKE"/>
    <property type="match status" value="1"/>
</dbReference>